<keyword evidence="3" id="KW-1185">Reference proteome</keyword>
<dbReference type="AlphaFoldDB" id="A0A0F2TGY5"/>
<keyword evidence="1" id="KW-0732">Signal</keyword>
<dbReference type="EMBL" id="JZKH01000020">
    <property type="protein sequence ID" value="KJS61826.1"/>
    <property type="molecule type" value="Genomic_DNA"/>
</dbReference>
<organism evidence="2 3">
    <name type="scientific">Streptomyces rubellomurinus (strain ATCC 31215)</name>
    <dbReference type="NCBI Taxonomy" id="359131"/>
    <lineage>
        <taxon>Bacteria</taxon>
        <taxon>Bacillati</taxon>
        <taxon>Actinomycetota</taxon>
        <taxon>Actinomycetes</taxon>
        <taxon>Kitasatosporales</taxon>
        <taxon>Streptomycetaceae</taxon>
        <taxon>Streptomyces</taxon>
    </lineage>
</organism>
<reference evidence="2 3" key="1">
    <citation type="submission" date="2015-02" db="EMBL/GenBank/DDBJ databases">
        <authorList>
            <person name="Ju K.-S."/>
            <person name="Doroghazi J.R."/>
            <person name="Metcalf W."/>
        </authorList>
    </citation>
    <scope>NUCLEOTIDE SEQUENCE [LARGE SCALE GENOMIC DNA]</scope>
    <source>
        <strain evidence="2 3">ATCC 31215</strain>
    </source>
</reference>
<feature type="chain" id="PRO_5039361217" evidence="1">
    <location>
        <begin position="26"/>
        <end position="323"/>
    </location>
</feature>
<feature type="signal peptide" evidence="1">
    <location>
        <begin position="1"/>
        <end position="25"/>
    </location>
</feature>
<evidence type="ECO:0000313" key="3">
    <source>
        <dbReference type="Proteomes" id="UP000033699"/>
    </source>
</evidence>
<sequence length="323" mass="34766">MVGVYGRALAAVGAALLLCAPGGQATGKSPGWAIAAVDQGSRRVLVLQSAEELMPYQGPDRLPVWWSWSADREPELADLRPARSWTDPDEAKSRVRQGRRHLIATASGGLAVVVDTATRRVRWAADLGAAANPHSIELLPDGNVAVAASTGGWVRLYAASQGPRAARYADHPLPGAHGVQWDERTGLLWALGEDALVALRVGGTPAEPALTPVRRVPLPDRGGHDLAPVLAEPGRFWVSTLRHLYRYDPAADTFAPVRLADPAAERDVKSIGDEPFTGRLLTVAPDHQGSCDWCTSVITLHRPEGVRVLRGARLYKARWWSAL</sequence>
<comment type="caution">
    <text evidence="2">The sequence shown here is derived from an EMBL/GenBank/DDBJ whole genome shotgun (WGS) entry which is preliminary data.</text>
</comment>
<dbReference type="Proteomes" id="UP000033699">
    <property type="component" value="Unassembled WGS sequence"/>
</dbReference>
<evidence type="ECO:0000256" key="1">
    <source>
        <dbReference type="SAM" id="SignalP"/>
    </source>
</evidence>
<gene>
    <name evidence="2" type="ORF">VM95_12555</name>
</gene>
<proteinExistence type="predicted"/>
<name>A0A0F2TGY5_STRR3</name>
<evidence type="ECO:0000313" key="2">
    <source>
        <dbReference type="EMBL" id="KJS61826.1"/>
    </source>
</evidence>
<dbReference type="Pfam" id="PF20138">
    <property type="entry name" value="DUF6528"/>
    <property type="match status" value="1"/>
</dbReference>
<protein>
    <submittedName>
        <fullName evidence="2">Uncharacterized protein</fullName>
    </submittedName>
</protein>
<dbReference type="SUPFAM" id="SSF63829">
    <property type="entry name" value="Calcium-dependent phosphotriesterase"/>
    <property type="match status" value="1"/>
</dbReference>
<accession>A0A0F2TGY5</accession>
<dbReference type="PATRIC" id="fig|359131.3.peg.2484"/>
<dbReference type="InterPro" id="IPR045383">
    <property type="entry name" value="DUF6528"/>
</dbReference>